<comment type="caution">
    <text evidence="1">The sequence shown here is derived from an EMBL/GenBank/DDBJ whole genome shotgun (WGS) entry which is preliminary data.</text>
</comment>
<organism evidence="1 2">
    <name type="scientific">Biformimicrobium ophioploci</name>
    <dbReference type="NCBI Taxonomy" id="3036711"/>
    <lineage>
        <taxon>Bacteria</taxon>
        <taxon>Pseudomonadati</taxon>
        <taxon>Pseudomonadota</taxon>
        <taxon>Gammaproteobacteria</taxon>
        <taxon>Cellvibrionales</taxon>
        <taxon>Microbulbiferaceae</taxon>
        <taxon>Biformimicrobium</taxon>
    </lineage>
</organism>
<protein>
    <recommendedName>
        <fullName evidence="3">Lipoprotein</fullName>
    </recommendedName>
</protein>
<evidence type="ECO:0008006" key="3">
    <source>
        <dbReference type="Google" id="ProtNLM"/>
    </source>
</evidence>
<reference evidence="1 2" key="1">
    <citation type="submission" date="2023-04" db="EMBL/GenBank/DDBJ databases">
        <title>Marinobulbifer ophiurae gen. nov., sp. Nov., isolate from tissue of brittle star Ophioplocus japonicus.</title>
        <authorList>
            <person name="Kawano K."/>
            <person name="Sawayama S."/>
            <person name="Nakagawa S."/>
        </authorList>
    </citation>
    <scope>NUCLEOTIDE SEQUENCE [LARGE SCALE GENOMIC DNA]</scope>
    <source>
        <strain evidence="1 2">NKW57</strain>
    </source>
</reference>
<gene>
    <name evidence="1" type="ORF">MNKW57_23240</name>
</gene>
<keyword evidence="2" id="KW-1185">Reference proteome</keyword>
<evidence type="ECO:0000313" key="1">
    <source>
        <dbReference type="EMBL" id="GMG88003.1"/>
    </source>
</evidence>
<sequence>MPEKNMSLDPLRAPRLTLLLLALAGLTSCGLTQGPPGTLTLRVQEDPAACGLGAANSKLLKFDDLFEYTDDPQQPFDEKRSLPDKYDVIAYVWGKEPCTSEVPCDKGHYFWLIERGPEPGEESIWAVTPQYPRITVQSSCTSQLKSGKRFRFSFEGDKLIGFSPH</sequence>
<evidence type="ECO:0000313" key="2">
    <source>
        <dbReference type="Proteomes" id="UP001224392"/>
    </source>
</evidence>
<dbReference type="Proteomes" id="UP001224392">
    <property type="component" value="Unassembled WGS sequence"/>
</dbReference>
<accession>A0ABQ6M0X2</accession>
<dbReference type="EMBL" id="BSYJ01000004">
    <property type="protein sequence ID" value="GMG88003.1"/>
    <property type="molecule type" value="Genomic_DNA"/>
</dbReference>
<dbReference type="PROSITE" id="PS51257">
    <property type="entry name" value="PROKAR_LIPOPROTEIN"/>
    <property type="match status" value="1"/>
</dbReference>
<proteinExistence type="predicted"/>
<name>A0ABQ6M0X2_9GAMM</name>